<reference evidence="3 4" key="1">
    <citation type="submission" date="2020-08" db="EMBL/GenBank/DDBJ databases">
        <title>Genome public.</title>
        <authorList>
            <person name="Liu C."/>
            <person name="Sun Q."/>
        </authorList>
    </citation>
    <scope>NUCLEOTIDE SEQUENCE [LARGE SCALE GENOMIC DNA]</scope>
    <source>
        <strain evidence="3 4">NSJ-6</strain>
    </source>
</reference>
<comment type="caution">
    <text evidence="3">The sequence shown here is derived from an EMBL/GenBank/DDBJ whole genome shotgun (WGS) entry which is preliminary data.</text>
</comment>
<sequence>MKLEEGSKDTAFTEAPEDVENRIETNTTQITAQQGKIEALISDTSIVEDGTTKKLKDTYASLKLTVNGLNSTVGSHTTNITNLQGQITAANSNISSLSGKVQLVESKQVTFEQNLNGISQKVASSESNIITLKGQMNTANNNITAVTNNLDNLQIGGRNLAKKGYITGHGTTPIIDRNKYTWSSNNNSAGLQLNADMFKSNRKYVLSFKMRKVSGTINRIGGHNTHGYIKVYLDGTYNTNNYPGGMLYPQDEEIHEIRVEFTATNQSGNRNVYIQPNRGATTTQYTVNVWDIQVEEGDKQTGYSVPIEDIESDITTVDTKLNTVTAEITTTKNKVAELNTNLDGITQKVSSTETNVTNINASLNTSKNDISSLKTDNTTNKNNISSLNTQIRNTNNKVASIETTVNGISSKVSKVESSVATINGNITSLQNRVTSAEQKITAEAIINTVTTSSITSTGKMLYIDPTFKYGLNGVRVYNNSNNGVVTINRISKPSDCPTTSTHILEIKTTGTGANPGHGGFYFGNQTRANAIFIYKFTAKVPKGLPIAFATNSLGDGNKQGWITDNKGTGSYKEYVYKVQCGTSGSFSSTGFFYLNGGTAPITWYLASATVYDLSDVGDLTGELSSLFANGAVLNTVSTITDKNGFTVNNGAIRIRDASGNMMLEGDTSGNLYLRKLLNVGNVAKLSATDGLSIVGSKIAITDSNFNKNAIYTVIGNDNILFKNDLLGSPKWAKIYFDAVGSNGLVLSASENGSIGRVTCESNLYAKGSINVTRELSVTGTTTLNDRLNTRDIYANGWFRAYGQRGIYFQDFGGGWYMTDTTWIRAYNSKSIYTPNTVKAGNVSMSNDIVTIENNSNWKALKLFRYNHQAMYGIGADSSSYAFPVIEYWANGATSYTSRFEVKRELIYAYGAGSMKVWTDKNTHGGISIGGGSAGYLKWLRTHSDIQCRNYNDSAYSRICASVFVVNSQKKVKENIKSLEDNKVIDILMNNKIKHYNLINERKDIEKLNLEARDRGYVLDDNIVSIDNHIGLILDDLTDEALDILQPSRTDGIDVYAMVSLLWQVCQYQQNEIQRIKKLIV</sequence>
<gene>
    <name evidence="3" type="primary">pilV</name>
    <name evidence="3" type="ORF">H8S20_02465</name>
</gene>
<keyword evidence="4" id="KW-1185">Reference proteome</keyword>
<dbReference type="SUPFAM" id="SSF57997">
    <property type="entry name" value="Tropomyosin"/>
    <property type="match status" value="1"/>
</dbReference>
<dbReference type="RefSeq" id="WP_186859221.1">
    <property type="nucleotide sequence ID" value="NZ_JACOOO010000004.1"/>
</dbReference>
<evidence type="ECO:0000313" key="3">
    <source>
        <dbReference type="EMBL" id="MBC5627747.1"/>
    </source>
</evidence>
<dbReference type="PROSITE" id="PS51688">
    <property type="entry name" value="ICA"/>
    <property type="match status" value="1"/>
</dbReference>
<keyword evidence="1" id="KW-0175">Coiled coil</keyword>
<proteinExistence type="predicted"/>
<organism evidence="3 4">
    <name type="scientific">Clostridium hominis</name>
    <dbReference type="NCBI Taxonomy" id="2763036"/>
    <lineage>
        <taxon>Bacteria</taxon>
        <taxon>Bacillati</taxon>
        <taxon>Bacillota</taxon>
        <taxon>Clostridia</taxon>
        <taxon>Eubacteriales</taxon>
        <taxon>Clostridiaceae</taxon>
        <taxon>Clostridium</taxon>
    </lineage>
</organism>
<evidence type="ECO:0000313" key="4">
    <source>
        <dbReference type="Proteomes" id="UP000596929"/>
    </source>
</evidence>
<dbReference type="InterPro" id="IPR030392">
    <property type="entry name" value="S74_ICA"/>
</dbReference>
<dbReference type="Gene3D" id="1.20.5.340">
    <property type="match status" value="3"/>
</dbReference>
<dbReference type="Proteomes" id="UP000596929">
    <property type="component" value="Unassembled WGS sequence"/>
</dbReference>
<dbReference type="Pfam" id="PF04917">
    <property type="entry name" value="Shufflon_N"/>
    <property type="match status" value="1"/>
</dbReference>
<dbReference type="PANTHER" id="PTHR34707">
    <property type="entry name" value="VIMENTIN-TYPE INTERMEDIATE FILAMENT-ASSOCIATED COILED-COIL PROTEIN"/>
    <property type="match status" value="1"/>
</dbReference>
<feature type="domain" description="Peptidase S74" evidence="2">
    <location>
        <begin position="967"/>
        <end position="1079"/>
    </location>
</feature>
<protein>
    <submittedName>
        <fullName evidence="3">Shufflon system plasmid conjugative transfer pilus tip adhesin PilV</fullName>
    </submittedName>
</protein>
<feature type="coiled-coil region" evidence="1">
    <location>
        <begin position="321"/>
        <end position="348"/>
    </location>
</feature>
<dbReference type="InterPro" id="IPR007001">
    <property type="entry name" value="Shufflon_N"/>
</dbReference>
<feature type="coiled-coil region" evidence="1">
    <location>
        <begin position="384"/>
        <end position="439"/>
    </location>
</feature>
<name>A0ABR7D963_9CLOT</name>
<evidence type="ECO:0000259" key="2">
    <source>
        <dbReference type="PROSITE" id="PS51688"/>
    </source>
</evidence>
<evidence type="ECO:0000256" key="1">
    <source>
        <dbReference type="SAM" id="Coils"/>
    </source>
</evidence>
<dbReference type="EMBL" id="JACOOO010000004">
    <property type="protein sequence ID" value="MBC5627747.1"/>
    <property type="molecule type" value="Genomic_DNA"/>
</dbReference>
<accession>A0ABR7D963</accession>
<dbReference type="PANTHER" id="PTHR34707:SF1">
    <property type="entry name" value="VIMENTIN-TYPE INTERMEDIATE FILAMENT-ASSOCIATED COILED-COIL PROTEIN"/>
    <property type="match status" value="1"/>
</dbReference>